<evidence type="ECO:0000256" key="3">
    <source>
        <dbReference type="ARBA" id="ARBA00022724"/>
    </source>
</evidence>
<dbReference type="WBParaSite" id="Pan_g1080.t1">
    <property type="protein sequence ID" value="Pan_g1080.t1"/>
    <property type="gene ID" value="Pan_g1080"/>
</dbReference>
<feature type="region of interest" description="Disordered" evidence="8">
    <location>
        <begin position="144"/>
        <end position="178"/>
    </location>
</feature>
<keyword evidence="4" id="KW-0805">Transcription regulation</keyword>
<dbReference type="Proteomes" id="UP000492821">
    <property type="component" value="Unassembled WGS sequence"/>
</dbReference>
<evidence type="ECO:0000256" key="8">
    <source>
        <dbReference type="SAM" id="MobiDB-lite"/>
    </source>
</evidence>
<dbReference type="SUPFAM" id="SSF46689">
    <property type="entry name" value="Homeodomain-like"/>
    <property type="match status" value="1"/>
</dbReference>
<dbReference type="GO" id="GO:0005634">
    <property type="term" value="C:nucleus"/>
    <property type="evidence" value="ECO:0007669"/>
    <property type="project" value="UniProtKB-SubCell"/>
</dbReference>
<reference evidence="11" key="2">
    <citation type="submission" date="2020-10" db="UniProtKB">
        <authorList>
            <consortium name="WormBaseParasite"/>
        </authorList>
    </citation>
    <scope>IDENTIFICATION</scope>
</reference>
<evidence type="ECO:0000256" key="4">
    <source>
        <dbReference type="ARBA" id="ARBA00023015"/>
    </source>
</evidence>
<dbReference type="PANTHER" id="PTHR45636">
    <property type="entry name" value="PAIRED BOX PROTEIN PAX-6-RELATED-RELATED"/>
    <property type="match status" value="1"/>
</dbReference>
<organism evidence="10 11">
    <name type="scientific">Panagrellus redivivus</name>
    <name type="common">Microworm</name>
    <dbReference type="NCBI Taxonomy" id="6233"/>
    <lineage>
        <taxon>Eukaryota</taxon>
        <taxon>Metazoa</taxon>
        <taxon>Ecdysozoa</taxon>
        <taxon>Nematoda</taxon>
        <taxon>Chromadorea</taxon>
        <taxon>Rhabditida</taxon>
        <taxon>Tylenchina</taxon>
        <taxon>Panagrolaimomorpha</taxon>
        <taxon>Panagrolaimoidea</taxon>
        <taxon>Panagrolaimidae</taxon>
        <taxon>Panagrellus</taxon>
    </lineage>
</organism>
<keyword evidence="10" id="KW-1185">Reference proteome</keyword>
<keyword evidence="5" id="KW-0238">DNA-binding</keyword>
<evidence type="ECO:0000256" key="6">
    <source>
        <dbReference type="ARBA" id="ARBA00023163"/>
    </source>
</evidence>
<proteinExistence type="predicted"/>
<dbReference type="Gene3D" id="1.10.10.10">
    <property type="entry name" value="Winged helix-like DNA-binding domain superfamily/Winged helix DNA-binding domain"/>
    <property type="match status" value="1"/>
</dbReference>
<dbReference type="GO" id="GO:0000981">
    <property type="term" value="F:DNA-binding transcription factor activity, RNA polymerase II-specific"/>
    <property type="evidence" value="ECO:0007669"/>
    <property type="project" value="TreeGrafter"/>
</dbReference>
<protein>
    <submittedName>
        <fullName evidence="11">Paired domain-containing protein</fullName>
    </submittedName>
</protein>
<evidence type="ECO:0000256" key="2">
    <source>
        <dbReference type="ARBA" id="ARBA00022473"/>
    </source>
</evidence>
<dbReference type="InterPro" id="IPR036388">
    <property type="entry name" value="WH-like_DNA-bd_sf"/>
</dbReference>
<dbReference type="SMART" id="SM00351">
    <property type="entry name" value="PAX"/>
    <property type="match status" value="1"/>
</dbReference>
<dbReference type="GO" id="GO:0000978">
    <property type="term" value="F:RNA polymerase II cis-regulatory region sequence-specific DNA binding"/>
    <property type="evidence" value="ECO:0007669"/>
    <property type="project" value="TreeGrafter"/>
</dbReference>
<reference evidence="10" key="1">
    <citation type="journal article" date="2013" name="Genetics">
        <title>The draft genome and transcriptome of Panagrellus redivivus are shaped by the harsh demands of a free-living lifestyle.</title>
        <authorList>
            <person name="Srinivasan J."/>
            <person name="Dillman A.R."/>
            <person name="Macchietto M.G."/>
            <person name="Heikkinen L."/>
            <person name="Lakso M."/>
            <person name="Fracchia K.M."/>
            <person name="Antoshechkin I."/>
            <person name="Mortazavi A."/>
            <person name="Wong G."/>
            <person name="Sternberg P.W."/>
        </authorList>
    </citation>
    <scope>NUCLEOTIDE SEQUENCE [LARGE SCALE GENOMIC DNA]</scope>
    <source>
        <strain evidence="10">MT8872</strain>
    </source>
</reference>
<accession>A0A7E4UNA6</accession>
<evidence type="ECO:0000313" key="11">
    <source>
        <dbReference type="WBParaSite" id="Pan_g1080.t1"/>
    </source>
</evidence>
<keyword evidence="6" id="KW-0804">Transcription</keyword>
<evidence type="ECO:0000256" key="1">
    <source>
        <dbReference type="ARBA" id="ARBA00004123"/>
    </source>
</evidence>
<evidence type="ECO:0000259" key="9">
    <source>
        <dbReference type="PROSITE" id="PS51057"/>
    </source>
</evidence>
<dbReference type="AlphaFoldDB" id="A0A7E4UNA6"/>
<feature type="domain" description="Paired" evidence="9">
    <location>
        <begin position="5"/>
        <end position="146"/>
    </location>
</feature>
<sequence length="262" mass="28553">MDPTSNLKQNQNGGYYENGKSLPMPVRIEIVQRHLEGQKVTSIARDLKLTHGVVSKIVRNFEKTGSWLPQNIRLPGDMNLPQLTMMPSTAADDSIPTPVPEPDVPMIDQVSTISTKSLEVQASNSDSPNPPTRPLPFSIEALLSKPTPSTTSSSSDSTTSDETSASTSSVPSPMPTLIDPIPTMSPATVGTFNLPRAPIGFNFFSQTALIQQNFAMPSMMPNPLMQTIPIIPPPQIQALQMQMSSWACNQRITAFQRLNGYF</sequence>
<dbReference type="PROSITE" id="PS51057">
    <property type="entry name" value="PAIRED_2"/>
    <property type="match status" value="1"/>
</dbReference>
<dbReference type="InterPro" id="IPR043565">
    <property type="entry name" value="PAX_fam"/>
</dbReference>
<feature type="region of interest" description="Disordered" evidence="8">
    <location>
        <begin position="1"/>
        <end position="20"/>
    </location>
</feature>
<name>A0A7E4UNA6_PANRE</name>
<keyword evidence="3" id="KW-0563">Paired box</keyword>
<evidence type="ECO:0000313" key="10">
    <source>
        <dbReference type="Proteomes" id="UP000492821"/>
    </source>
</evidence>
<evidence type="ECO:0000256" key="5">
    <source>
        <dbReference type="ARBA" id="ARBA00023125"/>
    </source>
</evidence>
<comment type="subcellular location">
    <subcellularLocation>
        <location evidence="1">Nucleus</location>
    </subcellularLocation>
</comment>
<dbReference type="InterPro" id="IPR001523">
    <property type="entry name" value="Paired_dom"/>
</dbReference>
<evidence type="ECO:0000256" key="7">
    <source>
        <dbReference type="ARBA" id="ARBA00023242"/>
    </source>
</evidence>
<dbReference type="Pfam" id="PF00292">
    <property type="entry name" value="PAX"/>
    <property type="match status" value="1"/>
</dbReference>
<dbReference type="PRINTS" id="PR00027">
    <property type="entry name" value="PAIREDBOX"/>
</dbReference>
<feature type="compositionally biased region" description="Low complexity" evidence="8">
    <location>
        <begin position="144"/>
        <end position="171"/>
    </location>
</feature>
<keyword evidence="2" id="KW-0217">Developmental protein</keyword>
<dbReference type="InterPro" id="IPR009057">
    <property type="entry name" value="Homeodomain-like_sf"/>
</dbReference>
<keyword evidence="7" id="KW-0539">Nucleus</keyword>
<feature type="compositionally biased region" description="Polar residues" evidence="8">
    <location>
        <begin position="1"/>
        <end position="13"/>
    </location>
</feature>
<dbReference type="PANTHER" id="PTHR45636:SF52">
    <property type="entry name" value="PAIRED DOMAIN-CONTAINING PROTEIN"/>
    <property type="match status" value="1"/>
</dbReference>